<dbReference type="PANTHER" id="PTHR43248:SF25">
    <property type="entry name" value="AB HYDROLASE-1 DOMAIN-CONTAINING PROTEIN-RELATED"/>
    <property type="match status" value="1"/>
</dbReference>
<accession>A0A010ZYC5</accession>
<evidence type="ECO:0000259" key="4">
    <source>
        <dbReference type="Pfam" id="PF00561"/>
    </source>
</evidence>
<dbReference type="AlphaFoldDB" id="A0A010ZYC5"/>
<dbReference type="PATRIC" id="fig|927661.3.peg.3323"/>
<dbReference type="HOGENOM" id="CLU_013364_3_1_11"/>
<comment type="similarity">
    <text evidence="1">Belongs to the peptidase S33 family.</text>
</comment>
<dbReference type="SUPFAM" id="SSF53474">
    <property type="entry name" value="alpha/beta-Hydrolases"/>
    <property type="match status" value="1"/>
</dbReference>
<keyword evidence="6" id="KW-1185">Reference proteome</keyword>
<feature type="signal peptide" evidence="3">
    <location>
        <begin position="1"/>
        <end position="25"/>
    </location>
</feature>
<dbReference type="EMBL" id="JFBT01000001">
    <property type="protein sequence ID" value="EXG82207.1"/>
    <property type="molecule type" value="Genomic_DNA"/>
</dbReference>
<dbReference type="Proteomes" id="UP000021053">
    <property type="component" value="Unassembled WGS sequence"/>
</dbReference>
<dbReference type="InterPro" id="IPR051601">
    <property type="entry name" value="Serine_prot/Carboxylest_S33"/>
</dbReference>
<evidence type="ECO:0000256" key="2">
    <source>
        <dbReference type="ARBA" id="ARBA00022801"/>
    </source>
</evidence>
<dbReference type="RefSeq" id="WP_035851866.1">
    <property type="nucleotide sequence ID" value="NZ_KK073874.1"/>
</dbReference>
<reference evidence="5 6" key="1">
    <citation type="submission" date="2013-07" db="EMBL/GenBank/DDBJ databases">
        <authorList>
            <consortium name="DOE Joint Genome Institute"/>
            <person name="Eisen J."/>
            <person name="Huntemann M."/>
            <person name="Han J."/>
            <person name="Chen A."/>
            <person name="Kyrpides N."/>
            <person name="Mavromatis K."/>
            <person name="Markowitz V."/>
            <person name="Palaniappan K."/>
            <person name="Ivanova N."/>
            <person name="Schaumberg A."/>
            <person name="Pati A."/>
            <person name="Liolios K."/>
            <person name="Nordberg H.P."/>
            <person name="Cantor M.N."/>
            <person name="Hua S.X."/>
            <person name="Woyke T."/>
        </authorList>
    </citation>
    <scope>NUCLEOTIDE SEQUENCE [LARGE SCALE GENOMIC DNA]</scope>
    <source>
        <strain evidence="5 6">DSM 44712</strain>
    </source>
</reference>
<keyword evidence="3" id="KW-0732">Signal</keyword>
<proteinExistence type="inferred from homology"/>
<dbReference type="PANTHER" id="PTHR43248">
    <property type="entry name" value="2-SUCCINYL-6-HYDROXY-2,4-CYCLOHEXADIENE-1-CARBOXYLATE SYNTHASE"/>
    <property type="match status" value="1"/>
</dbReference>
<evidence type="ECO:0000313" key="6">
    <source>
        <dbReference type="Proteomes" id="UP000021053"/>
    </source>
</evidence>
<evidence type="ECO:0000313" key="5">
    <source>
        <dbReference type="EMBL" id="EXG82207.1"/>
    </source>
</evidence>
<feature type="chain" id="PRO_5001458434" evidence="3">
    <location>
        <begin position="26"/>
        <end position="524"/>
    </location>
</feature>
<feature type="domain" description="AB hydrolase-1" evidence="4">
    <location>
        <begin position="109"/>
        <end position="493"/>
    </location>
</feature>
<dbReference type="InterPro" id="IPR029058">
    <property type="entry name" value="AB_hydrolase_fold"/>
</dbReference>
<dbReference type="InterPro" id="IPR000073">
    <property type="entry name" value="AB_hydrolase_1"/>
</dbReference>
<dbReference type="Gene3D" id="3.40.50.1820">
    <property type="entry name" value="alpha/beta hydrolase"/>
    <property type="match status" value="1"/>
</dbReference>
<evidence type="ECO:0000256" key="1">
    <source>
        <dbReference type="ARBA" id="ARBA00010088"/>
    </source>
</evidence>
<organism evidence="5 6">
    <name type="scientific">Cryptosporangium arvum DSM 44712</name>
    <dbReference type="NCBI Taxonomy" id="927661"/>
    <lineage>
        <taxon>Bacteria</taxon>
        <taxon>Bacillati</taxon>
        <taxon>Actinomycetota</taxon>
        <taxon>Actinomycetes</taxon>
        <taxon>Cryptosporangiales</taxon>
        <taxon>Cryptosporangiaceae</taxon>
        <taxon>Cryptosporangium</taxon>
    </lineage>
</organism>
<gene>
    <name evidence="5" type="ORF">CryarDRAFT_3364</name>
</gene>
<dbReference type="Pfam" id="PF00561">
    <property type="entry name" value="Abhydrolase_1"/>
    <property type="match status" value="1"/>
</dbReference>
<evidence type="ECO:0000256" key="3">
    <source>
        <dbReference type="SAM" id="SignalP"/>
    </source>
</evidence>
<dbReference type="PROSITE" id="PS51257">
    <property type="entry name" value="PROKAR_LIPOPROTEIN"/>
    <property type="match status" value="1"/>
</dbReference>
<keyword evidence="2" id="KW-0378">Hydrolase</keyword>
<sequence length="524" mass="55074">MNRTTLRRFVVINLSMLLCAVSLLACSPEESESDARSSDVGLGKFYDQTLRWTGCNAFATSKREAELLADPAARCASLTVPLDYDDPGGATASVAVLRVAARKQAQGSLVFNPGGPGGSGVLGGLAVARALAKSPITETFDVVSFDPRGVGATKPAADCYSEDGTTRGDTVFPLLPTNVALTEEDTRAVAERCTEGSGGAKALIQMGSRTTARDMDVLRAALGDDKLTFLGQSYGTRLGAVYAEQFPQRVRAMVLDGAFDPTLGTVDRRLAAYRGFQQAFDAMAAACAAAASCPLGTDPKAWTSTFQAIIQPLRDKPIPALDQELDFDGALGGVMAGLYAPQLWPSVTSGLAQVRQGRGDTLLQLLRDIEGGEADTAVNGNVTEALYAINCMDEQRLTPEEAVRLRIRTYEVAPFMFPGGDPAEAARGARDGCEFWPAQPTLGIPYAQNIAGLPDTLVVSITGDPTTPHTGAISLADTLGSALLTVKGEGHTVVSSGKNTCVERIAADYLINLKLPPTMPTCTA</sequence>
<dbReference type="GO" id="GO:0016787">
    <property type="term" value="F:hydrolase activity"/>
    <property type="evidence" value="ECO:0007669"/>
    <property type="project" value="UniProtKB-KW"/>
</dbReference>
<protein>
    <submittedName>
        <fullName evidence="5">Tripeptidyl-peptidase B</fullName>
    </submittedName>
</protein>
<name>A0A010ZYC5_9ACTN</name>
<comment type="caution">
    <text evidence="5">The sequence shown here is derived from an EMBL/GenBank/DDBJ whole genome shotgun (WGS) entry which is preliminary data.</text>
</comment>